<accession>A0A2I0JSH1</accession>
<evidence type="ECO:0000313" key="2">
    <source>
        <dbReference type="Proteomes" id="UP000233551"/>
    </source>
</evidence>
<reference evidence="1 2" key="1">
    <citation type="submission" date="2017-11" db="EMBL/GenBank/DDBJ databases">
        <title>De-novo sequencing of pomegranate (Punica granatum L.) genome.</title>
        <authorList>
            <person name="Akparov Z."/>
            <person name="Amiraslanov A."/>
            <person name="Hajiyeva S."/>
            <person name="Abbasov M."/>
            <person name="Kaur K."/>
            <person name="Hamwieh A."/>
            <person name="Solovyev V."/>
            <person name="Salamov A."/>
            <person name="Braich B."/>
            <person name="Kosarev P."/>
            <person name="Mahmoud A."/>
            <person name="Hajiyev E."/>
            <person name="Babayeva S."/>
            <person name="Izzatullayeva V."/>
            <person name="Mammadov A."/>
            <person name="Mammadov A."/>
            <person name="Sharifova S."/>
            <person name="Ojaghi J."/>
            <person name="Eynullazada K."/>
            <person name="Bayramov B."/>
            <person name="Abdulazimova A."/>
            <person name="Shahmuradov I."/>
        </authorList>
    </citation>
    <scope>NUCLEOTIDE SEQUENCE [LARGE SCALE GENOMIC DNA]</scope>
    <source>
        <strain evidence="2">cv. AG2017</strain>
        <tissue evidence="1">Leaf</tissue>
    </source>
</reference>
<dbReference type="Proteomes" id="UP000233551">
    <property type="component" value="Unassembled WGS sequence"/>
</dbReference>
<protein>
    <submittedName>
        <fullName evidence="1">Uncharacterized protein</fullName>
    </submittedName>
</protein>
<dbReference type="AlphaFoldDB" id="A0A2I0JSH1"/>
<name>A0A2I0JSH1_PUNGR</name>
<sequence>MAQAFNAKVHHREFRPDDLVLRKVLHIGPDSKSKFAYKYDGPFIVKETFSGGAIILKNMDGNENALPVNADALKKYYP</sequence>
<gene>
    <name evidence="1" type="ORF">CRG98_020739</name>
</gene>
<dbReference type="STRING" id="22663.A0A2I0JSH1"/>
<evidence type="ECO:0000313" key="1">
    <source>
        <dbReference type="EMBL" id="PKI58840.1"/>
    </source>
</evidence>
<comment type="caution">
    <text evidence="1">The sequence shown here is derived from an EMBL/GenBank/DDBJ whole genome shotgun (WGS) entry which is preliminary data.</text>
</comment>
<proteinExistence type="predicted"/>
<keyword evidence="2" id="KW-1185">Reference proteome</keyword>
<dbReference type="EMBL" id="PGOL01001337">
    <property type="protein sequence ID" value="PKI58840.1"/>
    <property type="molecule type" value="Genomic_DNA"/>
</dbReference>
<organism evidence="1 2">
    <name type="scientific">Punica granatum</name>
    <name type="common">Pomegranate</name>
    <dbReference type="NCBI Taxonomy" id="22663"/>
    <lineage>
        <taxon>Eukaryota</taxon>
        <taxon>Viridiplantae</taxon>
        <taxon>Streptophyta</taxon>
        <taxon>Embryophyta</taxon>
        <taxon>Tracheophyta</taxon>
        <taxon>Spermatophyta</taxon>
        <taxon>Magnoliopsida</taxon>
        <taxon>eudicotyledons</taxon>
        <taxon>Gunneridae</taxon>
        <taxon>Pentapetalae</taxon>
        <taxon>rosids</taxon>
        <taxon>malvids</taxon>
        <taxon>Myrtales</taxon>
        <taxon>Lythraceae</taxon>
        <taxon>Punica</taxon>
    </lineage>
</organism>